<keyword evidence="4" id="KW-1185">Reference proteome</keyword>
<evidence type="ECO:0000259" key="2">
    <source>
        <dbReference type="PROSITE" id="PS51819"/>
    </source>
</evidence>
<dbReference type="InterPro" id="IPR037523">
    <property type="entry name" value="VOC_core"/>
</dbReference>
<feature type="region of interest" description="Disordered" evidence="1">
    <location>
        <begin position="108"/>
        <end position="136"/>
    </location>
</feature>
<protein>
    <submittedName>
        <fullName evidence="3">VOC family virulence protein</fullName>
    </submittedName>
</protein>
<dbReference type="Pfam" id="PF00903">
    <property type="entry name" value="Glyoxalase"/>
    <property type="match status" value="1"/>
</dbReference>
<gene>
    <name evidence="3" type="ORF">CHU95_07860</name>
</gene>
<organism evidence="3 4">
    <name type="scientific">Niveispirillum lacus</name>
    <dbReference type="NCBI Taxonomy" id="1981099"/>
    <lineage>
        <taxon>Bacteria</taxon>
        <taxon>Pseudomonadati</taxon>
        <taxon>Pseudomonadota</taxon>
        <taxon>Alphaproteobacteria</taxon>
        <taxon>Rhodospirillales</taxon>
        <taxon>Azospirillaceae</taxon>
        <taxon>Niveispirillum</taxon>
    </lineage>
</organism>
<reference evidence="3 4" key="1">
    <citation type="submission" date="2017-07" db="EMBL/GenBank/DDBJ databases">
        <title>Niveispirillum cyanobacteriorum sp. nov., isolated from cyanobacterial aggregates in a eutrophic lake.</title>
        <authorList>
            <person name="Cai H."/>
        </authorList>
    </citation>
    <scope>NUCLEOTIDE SEQUENCE [LARGE SCALE GENOMIC DNA]</scope>
    <source>
        <strain evidence="4">TH1-14</strain>
    </source>
</reference>
<dbReference type="PROSITE" id="PS51819">
    <property type="entry name" value="VOC"/>
    <property type="match status" value="1"/>
</dbReference>
<dbReference type="InterPro" id="IPR050383">
    <property type="entry name" value="GlyoxalaseI/FosfomycinResist"/>
</dbReference>
<dbReference type="PANTHER" id="PTHR21366">
    <property type="entry name" value="GLYOXALASE FAMILY PROTEIN"/>
    <property type="match status" value="1"/>
</dbReference>
<dbReference type="OrthoDB" id="9812656at2"/>
<proteinExistence type="predicted"/>
<dbReference type="AlphaFoldDB" id="A0A255Z410"/>
<dbReference type="InterPro" id="IPR029068">
    <property type="entry name" value="Glyas_Bleomycin-R_OHBP_Dase"/>
</dbReference>
<dbReference type="Gene3D" id="3.10.180.10">
    <property type="entry name" value="2,3-Dihydroxybiphenyl 1,2-Dioxygenase, domain 1"/>
    <property type="match status" value="1"/>
</dbReference>
<dbReference type="SUPFAM" id="SSF54593">
    <property type="entry name" value="Glyoxalase/Bleomycin resistance protein/Dihydroxybiphenyl dioxygenase"/>
    <property type="match status" value="1"/>
</dbReference>
<evidence type="ECO:0000313" key="4">
    <source>
        <dbReference type="Proteomes" id="UP000216998"/>
    </source>
</evidence>
<name>A0A255Z410_9PROT</name>
<sequence length="136" mass="14769">MVAPFTLLGLDHIVLRVYDIDRMLGFYQTVLGCTLERVQAKIGLYQLRAGRQLIDLIPLDGELGRTGGAGPGPEGRNLEHFCLEITPFDDRVIRAHLARHGVTMGSTAIRNGATGEGPSIYLTDPEGNTLELKGTP</sequence>
<comment type="caution">
    <text evidence="3">The sequence shown here is derived from an EMBL/GenBank/DDBJ whole genome shotgun (WGS) entry which is preliminary data.</text>
</comment>
<evidence type="ECO:0000256" key="1">
    <source>
        <dbReference type="SAM" id="MobiDB-lite"/>
    </source>
</evidence>
<evidence type="ECO:0000313" key="3">
    <source>
        <dbReference type="EMBL" id="OYQ35625.1"/>
    </source>
</evidence>
<feature type="domain" description="VOC" evidence="2">
    <location>
        <begin position="9"/>
        <end position="135"/>
    </location>
</feature>
<dbReference type="EMBL" id="NOXU01000025">
    <property type="protein sequence ID" value="OYQ35625.1"/>
    <property type="molecule type" value="Genomic_DNA"/>
</dbReference>
<dbReference type="InterPro" id="IPR004360">
    <property type="entry name" value="Glyas_Fos-R_dOase_dom"/>
</dbReference>
<dbReference type="RefSeq" id="WP_094455437.1">
    <property type="nucleotide sequence ID" value="NZ_NOXU01000025.1"/>
</dbReference>
<dbReference type="Proteomes" id="UP000216998">
    <property type="component" value="Unassembled WGS sequence"/>
</dbReference>
<accession>A0A255Z410</accession>
<dbReference type="PANTHER" id="PTHR21366:SF14">
    <property type="entry name" value="GLYOXALASE DOMAIN-CONTAINING PROTEIN 5"/>
    <property type="match status" value="1"/>
</dbReference>